<proteinExistence type="predicted"/>
<gene>
    <name evidence="1" type="ORF">CRYO30217_03018</name>
</gene>
<reference evidence="1" key="1">
    <citation type="submission" date="2021-04" db="EMBL/GenBank/DDBJ databases">
        <authorList>
            <person name="Rodrigo-Torres L."/>
            <person name="Arahal R. D."/>
            <person name="Lucena T."/>
        </authorList>
    </citation>
    <scope>NUCLEOTIDE SEQUENCE</scope>
    <source>
        <strain evidence="1">AS29M-1</strain>
    </source>
</reference>
<dbReference type="KEGG" id="ptan:CRYO30217_03018"/>
<evidence type="ECO:0000313" key="1">
    <source>
        <dbReference type="EMBL" id="CAG5086129.1"/>
    </source>
</evidence>
<accession>A0A916JQF1</accession>
<organism evidence="1 2">
    <name type="scientific">Parvicella tangerina</name>
    <dbReference type="NCBI Taxonomy" id="2829795"/>
    <lineage>
        <taxon>Bacteria</taxon>
        <taxon>Pseudomonadati</taxon>
        <taxon>Bacteroidota</taxon>
        <taxon>Flavobacteriia</taxon>
        <taxon>Flavobacteriales</taxon>
        <taxon>Parvicellaceae</taxon>
        <taxon>Parvicella</taxon>
    </lineage>
</organism>
<dbReference type="RefSeq" id="WP_258543210.1">
    <property type="nucleotide sequence ID" value="NZ_OU015584.1"/>
</dbReference>
<dbReference type="Proteomes" id="UP000683507">
    <property type="component" value="Chromosome"/>
</dbReference>
<name>A0A916JQF1_9FLAO</name>
<sequence length="146" mass="16547">MRTFLLLLGLVLLGSLNTLKSQTVITWELLKDVEFQEVWSEEFQAVYMVPKFGSKVKSLDGKKIQIRGYVIPVDVLADYYVLSANPYSSCFFCGQAGPESVMEIQLAKQYDGLRMDKIITVQGTLRLNADDILQLNYILEDAEVIE</sequence>
<evidence type="ECO:0008006" key="3">
    <source>
        <dbReference type="Google" id="ProtNLM"/>
    </source>
</evidence>
<evidence type="ECO:0000313" key="2">
    <source>
        <dbReference type="Proteomes" id="UP000683507"/>
    </source>
</evidence>
<dbReference type="EMBL" id="OU015584">
    <property type="protein sequence ID" value="CAG5086129.1"/>
    <property type="molecule type" value="Genomic_DNA"/>
</dbReference>
<dbReference type="AlphaFoldDB" id="A0A916JQF1"/>
<protein>
    <recommendedName>
        <fullName evidence="3">DUF3299 domain-containing protein</fullName>
    </recommendedName>
</protein>
<keyword evidence="2" id="KW-1185">Reference proteome</keyword>
<dbReference type="Gene3D" id="2.40.50.870">
    <property type="entry name" value="Protein of unknown function (DUF3299)"/>
    <property type="match status" value="1"/>
</dbReference>